<dbReference type="Pfam" id="PF07992">
    <property type="entry name" value="Pyr_redox_2"/>
    <property type="match status" value="1"/>
</dbReference>
<dbReference type="Gene3D" id="3.50.50.60">
    <property type="entry name" value="FAD/NAD(P)-binding domain"/>
    <property type="match status" value="2"/>
</dbReference>
<gene>
    <name evidence="5" type="primary">ahpF</name>
    <name evidence="5" type="ORF">NCTC10684_02218</name>
</gene>
<protein>
    <recommendedName>
        <fullName evidence="1">Thioredoxin reductase</fullName>
    </recommendedName>
</protein>
<dbReference type="PANTHER" id="PTHR48105">
    <property type="entry name" value="THIOREDOXIN REDUCTASE 1-RELATED-RELATED"/>
    <property type="match status" value="1"/>
</dbReference>
<dbReference type="AlphaFoldDB" id="A0A380WL60"/>
<dbReference type="PRINTS" id="PR00469">
    <property type="entry name" value="PNDRDTASEII"/>
</dbReference>
<dbReference type="InterPro" id="IPR050097">
    <property type="entry name" value="Ferredoxin-NADP_redctase_2"/>
</dbReference>
<organism evidence="5 6">
    <name type="scientific">Aminobacter aminovorans</name>
    <name type="common">Chelatobacter heintzii</name>
    <dbReference type="NCBI Taxonomy" id="83263"/>
    <lineage>
        <taxon>Bacteria</taxon>
        <taxon>Pseudomonadati</taxon>
        <taxon>Pseudomonadota</taxon>
        <taxon>Alphaproteobacteria</taxon>
        <taxon>Hyphomicrobiales</taxon>
        <taxon>Phyllobacteriaceae</taxon>
        <taxon>Aminobacter</taxon>
    </lineage>
</organism>
<proteinExistence type="predicted"/>
<evidence type="ECO:0000256" key="2">
    <source>
        <dbReference type="ARBA" id="ARBA00022630"/>
    </source>
</evidence>
<name>A0A380WL60_AMIAI</name>
<dbReference type="EMBL" id="UFSM01000001">
    <property type="protein sequence ID" value="SUU88986.1"/>
    <property type="molecule type" value="Genomic_DNA"/>
</dbReference>
<sequence>MNFDVVIVGGSYAGISAGLQLARARRNILVVDAGERRNRFAAQSHGFLGQDGREPGAIAAEARVQLERYPSVAWVEGRAEGARRIEGGFAVDLGNGRVKTARRLVLAAGVSDSLPDIPGLRERWGRSVFHCPYCHGYELEQGRIGVLAVSEHSIHHGLMLPDWGTTTLFTNGVFVPDAEQLRQLAARGTTVDPALVREIRGESADVVLEDGRVVALDGLFTMPRTSLQIPWVEQLGCELDAGPMGAFIRTDAMKQTTARGVFACGDIARAAGSVALSVGDGAMAGVATHRSLMFEAD</sequence>
<dbReference type="InterPro" id="IPR036188">
    <property type="entry name" value="FAD/NAD-bd_sf"/>
</dbReference>
<evidence type="ECO:0000313" key="5">
    <source>
        <dbReference type="EMBL" id="SUU88986.1"/>
    </source>
</evidence>
<dbReference type="PRINTS" id="PR00368">
    <property type="entry name" value="FADPNR"/>
</dbReference>
<feature type="domain" description="FAD/NAD(P)-binding" evidence="4">
    <location>
        <begin position="3"/>
        <end position="142"/>
    </location>
</feature>
<evidence type="ECO:0000313" key="6">
    <source>
        <dbReference type="Proteomes" id="UP000254701"/>
    </source>
</evidence>
<dbReference type="InterPro" id="IPR023753">
    <property type="entry name" value="FAD/NAD-binding_dom"/>
</dbReference>
<dbReference type="SUPFAM" id="SSF51905">
    <property type="entry name" value="FAD/NAD(P)-binding domain"/>
    <property type="match status" value="1"/>
</dbReference>
<accession>A0A380WL60</accession>
<evidence type="ECO:0000256" key="3">
    <source>
        <dbReference type="ARBA" id="ARBA00023002"/>
    </source>
</evidence>
<reference evidence="5 6" key="1">
    <citation type="submission" date="2018-06" db="EMBL/GenBank/DDBJ databases">
        <authorList>
            <consortium name="Pathogen Informatics"/>
            <person name="Doyle S."/>
        </authorList>
    </citation>
    <scope>NUCLEOTIDE SEQUENCE [LARGE SCALE GENOMIC DNA]</scope>
    <source>
        <strain evidence="5 6">NCTC10684</strain>
    </source>
</reference>
<keyword evidence="2" id="KW-0285">Flavoprotein</keyword>
<keyword evidence="3 5" id="KW-0560">Oxidoreductase</keyword>
<dbReference type="RefSeq" id="WP_115733727.1">
    <property type="nucleotide sequence ID" value="NZ_BAAAVY010000019.1"/>
</dbReference>
<evidence type="ECO:0000259" key="4">
    <source>
        <dbReference type="Pfam" id="PF07992"/>
    </source>
</evidence>
<dbReference type="GO" id="GO:0016491">
    <property type="term" value="F:oxidoreductase activity"/>
    <property type="evidence" value="ECO:0007669"/>
    <property type="project" value="UniProtKB-KW"/>
</dbReference>
<evidence type="ECO:0000256" key="1">
    <source>
        <dbReference type="ARBA" id="ARBA00018719"/>
    </source>
</evidence>
<dbReference type="OrthoDB" id="9786503at2"/>
<dbReference type="Proteomes" id="UP000254701">
    <property type="component" value="Unassembled WGS sequence"/>
</dbReference>